<evidence type="ECO:0000313" key="1">
    <source>
        <dbReference type="EMBL" id="KAH7937032.1"/>
    </source>
</evidence>
<dbReference type="Proteomes" id="UP000821865">
    <property type="component" value="Chromosome 8"/>
</dbReference>
<protein>
    <submittedName>
        <fullName evidence="1">Uncharacterized protein</fullName>
    </submittedName>
</protein>
<gene>
    <name evidence="1" type="ORF">HPB49_007549</name>
</gene>
<accession>A0ACB8C808</accession>
<proteinExistence type="predicted"/>
<organism evidence="1 2">
    <name type="scientific">Dermacentor silvarum</name>
    <name type="common">Tick</name>
    <dbReference type="NCBI Taxonomy" id="543639"/>
    <lineage>
        <taxon>Eukaryota</taxon>
        <taxon>Metazoa</taxon>
        <taxon>Ecdysozoa</taxon>
        <taxon>Arthropoda</taxon>
        <taxon>Chelicerata</taxon>
        <taxon>Arachnida</taxon>
        <taxon>Acari</taxon>
        <taxon>Parasitiformes</taxon>
        <taxon>Ixodida</taxon>
        <taxon>Ixodoidea</taxon>
        <taxon>Ixodidae</taxon>
        <taxon>Rhipicephalinae</taxon>
        <taxon>Dermacentor</taxon>
    </lineage>
</organism>
<keyword evidence="2" id="KW-1185">Reference proteome</keyword>
<dbReference type="EMBL" id="CM023477">
    <property type="protein sequence ID" value="KAH7937032.1"/>
    <property type="molecule type" value="Genomic_DNA"/>
</dbReference>
<name>A0ACB8C808_DERSI</name>
<comment type="caution">
    <text evidence="1">The sequence shown here is derived from an EMBL/GenBank/DDBJ whole genome shotgun (WGS) entry which is preliminary data.</text>
</comment>
<reference evidence="1" key="1">
    <citation type="submission" date="2020-05" db="EMBL/GenBank/DDBJ databases">
        <title>Large-scale comparative analyses of tick genomes elucidate their genetic diversity and vector capacities.</title>
        <authorList>
            <person name="Jia N."/>
            <person name="Wang J."/>
            <person name="Shi W."/>
            <person name="Du L."/>
            <person name="Sun Y."/>
            <person name="Zhan W."/>
            <person name="Jiang J."/>
            <person name="Wang Q."/>
            <person name="Zhang B."/>
            <person name="Ji P."/>
            <person name="Sakyi L.B."/>
            <person name="Cui X."/>
            <person name="Yuan T."/>
            <person name="Jiang B."/>
            <person name="Yang W."/>
            <person name="Lam T.T.-Y."/>
            <person name="Chang Q."/>
            <person name="Ding S."/>
            <person name="Wang X."/>
            <person name="Zhu J."/>
            <person name="Ruan X."/>
            <person name="Zhao L."/>
            <person name="Wei J."/>
            <person name="Que T."/>
            <person name="Du C."/>
            <person name="Cheng J."/>
            <person name="Dai P."/>
            <person name="Han X."/>
            <person name="Huang E."/>
            <person name="Gao Y."/>
            <person name="Liu J."/>
            <person name="Shao H."/>
            <person name="Ye R."/>
            <person name="Li L."/>
            <person name="Wei W."/>
            <person name="Wang X."/>
            <person name="Wang C."/>
            <person name="Yang T."/>
            <person name="Huo Q."/>
            <person name="Li W."/>
            <person name="Guo W."/>
            <person name="Chen H."/>
            <person name="Zhou L."/>
            <person name="Ni X."/>
            <person name="Tian J."/>
            <person name="Zhou Y."/>
            <person name="Sheng Y."/>
            <person name="Liu T."/>
            <person name="Pan Y."/>
            <person name="Xia L."/>
            <person name="Li J."/>
            <person name="Zhao F."/>
            <person name="Cao W."/>
        </authorList>
    </citation>
    <scope>NUCLEOTIDE SEQUENCE</scope>
    <source>
        <strain evidence="1">Dsil-2018</strain>
    </source>
</reference>
<sequence length="118" mass="12534">MSPGHAFLKDPFLFNLSPFLFNLALASLPSAIPADLRHRVCISVYADDVALWTRGPTRSLPAVRSCLQRALDEIVSYFQAVGLSHGLTPSSSTDGAGRQSQTMEAGRGLLVPAPALVG</sequence>
<evidence type="ECO:0000313" key="2">
    <source>
        <dbReference type="Proteomes" id="UP000821865"/>
    </source>
</evidence>